<name>A0A0U3LWC3_STRGL</name>
<evidence type="ECO:0000256" key="1">
    <source>
        <dbReference type="SAM" id="MobiDB-lite"/>
    </source>
</evidence>
<dbReference type="STRING" id="1172567.WQO_17405"/>
<reference evidence="3 4" key="1">
    <citation type="journal article" date="2012" name="J. Bacteriol.">
        <title>Draft genome sequence of Streptomyces globisporus C-1027, which produces an antitumor antibiotic consisting of a nine-membered enediyne with a chromoprotein.</title>
        <authorList>
            <person name="Wang L."/>
            <person name="Wang S."/>
            <person name="He Q."/>
            <person name="Yu T."/>
            <person name="Li Q."/>
            <person name="Hong B."/>
        </authorList>
    </citation>
    <scope>NUCLEOTIDE SEQUENCE [LARGE SCALE GENOMIC DNA]</scope>
    <source>
        <strain evidence="3 4">C-1027</strain>
    </source>
</reference>
<dbReference type="Proteomes" id="UP000064183">
    <property type="component" value="Chromosome"/>
</dbReference>
<dbReference type="CDD" id="cd04301">
    <property type="entry name" value="NAT_SF"/>
    <property type="match status" value="1"/>
</dbReference>
<dbReference type="EMBL" id="CP013738">
    <property type="protein sequence ID" value="ALU94946.1"/>
    <property type="molecule type" value="Genomic_DNA"/>
</dbReference>
<evidence type="ECO:0000313" key="3">
    <source>
        <dbReference type="EMBL" id="ALU94946.1"/>
    </source>
</evidence>
<dbReference type="InterPro" id="IPR000182">
    <property type="entry name" value="GNAT_dom"/>
</dbReference>
<dbReference type="InterPro" id="IPR052729">
    <property type="entry name" value="Acyl/Acetyltrans_Enzymes"/>
</dbReference>
<dbReference type="RefSeq" id="WP_058954017.1">
    <property type="nucleotide sequence ID" value="NZ_CP013738.1"/>
</dbReference>
<dbReference type="InterPro" id="IPR041496">
    <property type="entry name" value="YitH/HolE_GNAT"/>
</dbReference>
<evidence type="ECO:0000259" key="2">
    <source>
        <dbReference type="PROSITE" id="PS51186"/>
    </source>
</evidence>
<feature type="domain" description="N-acetyltransferase" evidence="2">
    <location>
        <begin position="172"/>
        <end position="295"/>
    </location>
</feature>
<feature type="region of interest" description="Disordered" evidence="1">
    <location>
        <begin position="143"/>
        <end position="176"/>
    </location>
</feature>
<dbReference type="Gene3D" id="3.40.630.30">
    <property type="match status" value="1"/>
</dbReference>
<dbReference type="KEGG" id="sgb:WQO_17405"/>
<dbReference type="Pfam" id="PF18014">
    <property type="entry name" value="Acetyltransf_18"/>
    <property type="match status" value="1"/>
</dbReference>
<dbReference type="Pfam" id="PF13673">
    <property type="entry name" value="Acetyltransf_10"/>
    <property type="match status" value="1"/>
</dbReference>
<keyword evidence="3" id="KW-0808">Transferase</keyword>
<dbReference type="InterPro" id="IPR016181">
    <property type="entry name" value="Acyl_CoA_acyltransferase"/>
</dbReference>
<accession>A0A0U3LWC3</accession>
<dbReference type="AlphaFoldDB" id="A0A0U3LWC3"/>
<feature type="domain" description="N-acetyltransferase" evidence="2">
    <location>
        <begin position="12"/>
        <end position="145"/>
    </location>
</feature>
<dbReference type="GO" id="GO:0016747">
    <property type="term" value="F:acyltransferase activity, transferring groups other than amino-acyl groups"/>
    <property type="evidence" value="ECO:0007669"/>
    <property type="project" value="InterPro"/>
</dbReference>
<sequence length="313" mass="33161">MHSPSPRSLVDLPIRRLNRGDLVPCADLCEDRGWPRDEHRWGLLLSAGTGYGIDAPDGKGLAATCLTMPYGSDFIAVGMMLVAGRYARQGIARRLMRHVMERAGDTPLTLYATEQGQPLYEDLGFSPVGRAERVGGRFEAIGSGGSPAVSTSASPSSSAVPASGLPSSASSVTTRPAAADDLQTMVRLDLPVFGTDRTHLLARLPAFSDRLQVAEEHGELVGYAALWPSGQAEVVGPLIARDTATAQALVAALAATTDRPLRADVDARHKELLGWLTEHGLEPLSRTTVMTYGIPDLPGDAARRYAPLTVATG</sequence>
<proteinExistence type="predicted"/>
<dbReference type="GeneID" id="27784142"/>
<organism evidence="3 4">
    <name type="scientific">Streptomyces globisporus C-1027</name>
    <dbReference type="NCBI Taxonomy" id="1172567"/>
    <lineage>
        <taxon>Bacteria</taxon>
        <taxon>Bacillati</taxon>
        <taxon>Actinomycetota</taxon>
        <taxon>Actinomycetes</taxon>
        <taxon>Kitasatosporales</taxon>
        <taxon>Streptomycetaceae</taxon>
        <taxon>Streptomyces</taxon>
    </lineage>
</organism>
<protein>
    <submittedName>
        <fullName evidence="3">Acetyltransferase</fullName>
    </submittedName>
</protein>
<dbReference type="PANTHER" id="PTHR47237:SF2">
    <property type="entry name" value="BLL4206 PROTEIN"/>
    <property type="match status" value="1"/>
</dbReference>
<dbReference type="PROSITE" id="PS51186">
    <property type="entry name" value="GNAT"/>
    <property type="match status" value="2"/>
</dbReference>
<dbReference type="PANTHER" id="PTHR47237">
    <property type="entry name" value="SLL0310 PROTEIN"/>
    <property type="match status" value="1"/>
</dbReference>
<feature type="compositionally biased region" description="Low complexity" evidence="1">
    <location>
        <begin position="146"/>
        <end position="174"/>
    </location>
</feature>
<dbReference type="SUPFAM" id="SSF55729">
    <property type="entry name" value="Acyl-CoA N-acyltransferases (Nat)"/>
    <property type="match status" value="1"/>
</dbReference>
<gene>
    <name evidence="3" type="ORF">WQO_17405</name>
</gene>
<evidence type="ECO:0000313" key="4">
    <source>
        <dbReference type="Proteomes" id="UP000064183"/>
    </source>
</evidence>
<dbReference type="Gene3D" id="3.40.630.90">
    <property type="match status" value="1"/>
</dbReference>